<evidence type="ECO:0000313" key="3">
    <source>
        <dbReference type="Proteomes" id="UP000309128"/>
    </source>
</evidence>
<protein>
    <submittedName>
        <fullName evidence="2">Uncharacterized protein</fullName>
    </submittedName>
</protein>
<dbReference type="EMBL" id="VCKY01000352">
    <property type="protein sequence ID" value="TMR07754.1"/>
    <property type="molecule type" value="Genomic_DNA"/>
</dbReference>
<feature type="compositionally biased region" description="Low complexity" evidence="1">
    <location>
        <begin position="124"/>
        <end position="136"/>
    </location>
</feature>
<dbReference type="Proteomes" id="UP000309128">
    <property type="component" value="Unassembled WGS sequence"/>
</dbReference>
<evidence type="ECO:0000256" key="1">
    <source>
        <dbReference type="SAM" id="MobiDB-lite"/>
    </source>
</evidence>
<comment type="caution">
    <text evidence="2">The sequence shown here is derived from an EMBL/GenBank/DDBJ whole genome shotgun (WGS) entry which is preliminary data.</text>
</comment>
<accession>A0A5S4EWE5</accession>
<feature type="region of interest" description="Disordered" evidence="1">
    <location>
        <begin position="102"/>
        <end position="150"/>
    </location>
</feature>
<dbReference type="RefSeq" id="WP_138673775.1">
    <property type="nucleotide sequence ID" value="NZ_VCKY01000352.1"/>
</dbReference>
<name>A0A5S4EWE5_9ACTN</name>
<gene>
    <name evidence="2" type="ORF">ETD86_50690</name>
</gene>
<reference evidence="2 3" key="1">
    <citation type="submission" date="2019-05" db="EMBL/GenBank/DDBJ databases">
        <title>Draft genome sequence of Nonomuraea turkmeniaca DSM 43926.</title>
        <authorList>
            <person name="Saricaoglu S."/>
            <person name="Isik K."/>
        </authorList>
    </citation>
    <scope>NUCLEOTIDE SEQUENCE [LARGE SCALE GENOMIC DNA]</scope>
    <source>
        <strain evidence="2 3">DSM 43926</strain>
    </source>
</reference>
<sequence length="150" mass="15890">MSTSLARQPEQRPQPEIGLDLATWAAWLRQEVQTPWRPGEWDPEACLFTADPAHPQATISKCATVACRTILKGKRKALCTTCARALTHSGLDRETFEATFVPPAQQSPGQCLVSVDGTPCPRTAEGSNRAASSAAGTGRGGSEPSAASRS</sequence>
<evidence type="ECO:0000313" key="2">
    <source>
        <dbReference type="EMBL" id="TMR07754.1"/>
    </source>
</evidence>
<dbReference type="OrthoDB" id="8421690at2"/>
<organism evidence="2 3">
    <name type="scientific">Nonomuraea turkmeniaca</name>
    <dbReference type="NCBI Taxonomy" id="103838"/>
    <lineage>
        <taxon>Bacteria</taxon>
        <taxon>Bacillati</taxon>
        <taxon>Actinomycetota</taxon>
        <taxon>Actinomycetes</taxon>
        <taxon>Streptosporangiales</taxon>
        <taxon>Streptosporangiaceae</taxon>
        <taxon>Nonomuraea</taxon>
    </lineage>
</organism>
<keyword evidence="3" id="KW-1185">Reference proteome</keyword>
<proteinExistence type="predicted"/>
<dbReference type="AlphaFoldDB" id="A0A5S4EWE5"/>